<feature type="compositionally biased region" description="Basic and acidic residues" evidence="1">
    <location>
        <begin position="299"/>
        <end position="316"/>
    </location>
</feature>
<gene>
    <name evidence="3" type="ORF">GGQ22_04515</name>
</gene>
<evidence type="ECO:0000313" key="4">
    <source>
        <dbReference type="Proteomes" id="UP000433406"/>
    </source>
</evidence>
<comment type="caution">
    <text evidence="3">The sequence shown here is derived from an EMBL/GenBank/DDBJ whole genome shotgun (WGS) entry which is preliminary data.</text>
</comment>
<feature type="region of interest" description="Disordered" evidence="1">
    <location>
        <begin position="297"/>
        <end position="316"/>
    </location>
</feature>
<reference evidence="3 4" key="1">
    <citation type="submission" date="2019-10" db="EMBL/GenBank/DDBJ databases">
        <title>Nocardioides novel species isolated from the excrement of Marmot.</title>
        <authorList>
            <person name="Zhang G."/>
        </authorList>
    </citation>
    <scope>NUCLEOTIDE SEQUENCE [LARGE SCALE GENOMIC DNA]</scope>
    <source>
        <strain evidence="4">zg-579</strain>
    </source>
</reference>
<feature type="transmembrane region" description="Helical" evidence="2">
    <location>
        <begin position="51"/>
        <end position="81"/>
    </location>
</feature>
<sequence>MADLGWWAWAAVAFLALHTSASPWAPVCVIAAVVGVWWTRGESRAGLGSPVLAAASVVAAAWVVITVAVGPGSGGDVLWLLPEWSAPSGTPVGGPLTTGRLGAGVSLAGAALAHLALLALVVRCLSGERLARLADVVLGQAARFTHPWCFAAEELARLERARPALLAHGLGRLGSPWSAAVACAQERAAQWRSVCPVEEGPVRTRARVLLVLAVSVAALTAAMGRVLTGTEASLLGALVLTAAGIVLSRARIVTASAADLAPSACAALTLVLTILEVDPTLGALSLLVLPALTTAVPEHPGRERPSRESPAREAAR</sequence>
<feature type="transmembrane region" description="Helical" evidence="2">
    <location>
        <begin position="6"/>
        <end position="39"/>
    </location>
</feature>
<proteinExistence type="predicted"/>
<feature type="transmembrane region" description="Helical" evidence="2">
    <location>
        <begin position="101"/>
        <end position="122"/>
    </location>
</feature>
<accession>A0A6I3J7X4</accession>
<evidence type="ECO:0000313" key="3">
    <source>
        <dbReference type="EMBL" id="MTB94339.1"/>
    </source>
</evidence>
<dbReference type="EMBL" id="WLCI01000005">
    <property type="protein sequence ID" value="MTB94339.1"/>
    <property type="molecule type" value="Genomic_DNA"/>
</dbReference>
<keyword evidence="2" id="KW-1133">Transmembrane helix</keyword>
<evidence type="ECO:0000256" key="1">
    <source>
        <dbReference type="SAM" id="MobiDB-lite"/>
    </source>
</evidence>
<dbReference type="Proteomes" id="UP000433406">
    <property type="component" value="Unassembled WGS sequence"/>
</dbReference>
<feature type="transmembrane region" description="Helical" evidence="2">
    <location>
        <begin position="232"/>
        <end position="250"/>
    </location>
</feature>
<feature type="transmembrane region" description="Helical" evidence="2">
    <location>
        <begin position="208"/>
        <end position="226"/>
    </location>
</feature>
<name>A0A6I3J7X4_9ACTN</name>
<dbReference type="AlphaFoldDB" id="A0A6I3J7X4"/>
<organism evidence="3 4">
    <name type="scientific">Nocardioides marmotae</name>
    <dbReference type="NCBI Taxonomy" id="2663857"/>
    <lineage>
        <taxon>Bacteria</taxon>
        <taxon>Bacillati</taxon>
        <taxon>Actinomycetota</taxon>
        <taxon>Actinomycetes</taxon>
        <taxon>Propionibacteriales</taxon>
        <taxon>Nocardioidaceae</taxon>
        <taxon>Nocardioides</taxon>
    </lineage>
</organism>
<evidence type="ECO:0000256" key="2">
    <source>
        <dbReference type="SAM" id="Phobius"/>
    </source>
</evidence>
<keyword evidence="2" id="KW-0812">Transmembrane</keyword>
<keyword evidence="2" id="KW-0472">Membrane</keyword>
<keyword evidence="4" id="KW-1185">Reference proteome</keyword>
<protein>
    <submittedName>
        <fullName evidence="3">Uncharacterized protein</fullName>
    </submittedName>
</protein>